<reference evidence="1" key="1">
    <citation type="submission" date="2023-04" db="EMBL/GenBank/DDBJ databases">
        <title>A chromosome-level genome assembly of the parasitoid wasp Eretmocerus hayati.</title>
        <authorList>
            <person name="Zhong Y."/>
            <person name="Liu S."/>
            <person name="Liu Y."/>
        </authorList>
    </citation>
    <scope>NUCLEOTIDE SEQUENCE</scope>
    <source>
        <strain evidence="1">ZJU_SS_LIU_2023</strain>
    </source>
</reference>
<protein>
    <submittedName>
        <fullName evidence="1">Uncharacterized protein</fullName>
    </submittedName>
</protein>
<sequence>MPKQVSSSRSYKRTQKYSLKKQQRHSKRKRGDNRDRGEFEQKQAETDESSSDESASRSAYTPNASNSSTSNGSDEQATPAVVNRGQFEKSRENCDFVEYRLNDEKSELHFEKICYDWRQTQIWFRLLVIKL</sequence>
<dbReference type="EMBL" id="CM056742">
    <property type="protein sequence ID" value="KAJ8678910.1"/>
    <property type="molecule type" value="Genomic_DNA"/>
</dbReference>
<comment type="caution">
    <text evidence="1">The sequence shown here is derived from an EMBL/GenBank/DDBJ whole genome shotgun (WGS) entry which is preliminary data.</text>
</comment>
<gene>
    <name evidence="1" type="ORF">QAD02_014697</name>
</gene>
<dbReference type="Proteomes" id="UP001239111">
    <property type="component" value="Chromosome 2"/>
</dbReference>
<name>A0ACC2P5Q6_9HYME</name>
<evidence type="ECO:0000313" key="1">
    <source>
        <dbReference type="EMBL" id="KAJ8678910.1"/>
    </source>
</evidence>
<evidence type="ECO:0000313" key="2">
    <source>
        <dbReference type="Proteomes" id="UP001239111"/>
    </source>
</evidence>
<proteinExistence type="predicted"/>
<accession>A0ACC2P5Q6</accession>
<keyword evidence="2" id="KW-1185">Reference proteome</keyword>
<organism evidence="1 2">
    <name type="scientific">Eretmocerus hayati</name>
    <dbReference type="NCBI Taxonomy" id="131215"/>
    <lineage>
        <taxon>Eukaryota</taxon>
        <taxon>Metazoa</taxon>
        <taxon>Ecdysozoa</taxon>
        <taxon>Arthropoda</taxon>
        <taxon>Hexapoda</taxon>
        <taxon>Insecta</taxon>
        <taxon>Pterygota</taxon>
        <taxon>Neoptera</taxon>
        <taxon>Endopterygota</taxon>
        <taxon>Hymenoptera</taxon>
        <taxon>Apocrita</taxon>
        <taxon>Proctotrupomorpha</taxon>
        <taxon>Chalcidoidea</taxon>
        <taxon>Aphelinidae</taxon>
        <taxon>Aphelininae</taxon>
        <taxon>Eretmocerus</taxon>
    </lineage>
</organism>